<evidence type="ECO:0000256" key="1">
    <source>
        <dbReference type="SAM" id="MobiDB-lite"/>
    </source>
</evidence>
<accession>A0ABV7XKL8</accession>
<evidence type="ECO:0000313" key="2">
    <source>
        <dbReference type="EMBL" id="MFC3715794.1"/>
    </source>
</evidence>
<dbReference type="Proteomes" id="UP001595705">
    <property type="component" value="Unassembled WGS sequence"/>
</dbReference>
<dbReference type="RefSeq" id="WP_386742894.1">
    <property type="nucleotide sequence ID" value="NZ_JBHRYA010000003.1"/>
</dbReference>
<feature type="compositionally biased region" description="Basic and acidic residues" evidence="1">
    <location>
        <begin position="8"/>
        <end position="42"/>
    </location>
</feature>
<reference evidence="3" key="1">
    <citation type="journal article" date="2019" name="Int. J. Syst. Evol. Microbiol.">
        <title>The Global Catalogue of Microorganisms (GCM) 10K type strain sequencing project: providing services to taxonomists for standard genome sequencing and annotation.</title>
        <authorList>
            <consortium name="The Broad Institute Genomics Platform"/>
            <consortium name="The Broad Institute Genome Sequencing Center for Infectious Disease"/>
            <person name="Wu L."/>
            <person name="Ma J."/>
        </authorList>
    </citation>
    <scope>NUCLEOTIDE SEQUENCE [LARGE SCALE GENOMIC DNA]</scope>
    <source>
        <strain evidence="3">KCTC 42441</strain>
    </source>
</reference>
<comment type="caution">
    <text evidence="2">The sequence shown here is derived from an EMBL/GenBank/DDBJ whole genome shotgun (WGS) entry which is preliminary data.</text>
</comment>
<proteinExistence type="predicted"/>
<dbReference type="EMBL" id="JBHRYA010000003">
    <property type="protein sequence ID" value="MFC3715794.1"/>
    <property type="molecule type" value="Genomic_DNA"/>
</dbReference>
<protein>
    <submittedName>
        <fullName evidence="2">Uncharacterized protein</fullName>
    </submittedName>
</protein>
<organism evidence="2 3">
    <name type="scientific">Luteimonas soli</name>
    <dbReference type="NCBI Taxonomy" id="1648966"/>
    <lineage>
        <taxon>Bacteria</taxon>
        <taxon>Pseudomonadati</taxon>
        <taxon>Pseudomonadota</taxon>
        <taxon>Gammaproteobacteria</taxon>
        <taxon>Lysobacterales</taxon>
        <taxon>Lysobacteraceae</taxon>
        <taxon>Luteimonas</taxon>
    </lineage>
</organism>
<evidence type="ECO:0000313" key="3">
    <source>
        <dbReference type="Proteomes" id="UP001595705"/>
    </source>
</evidence>
<sequence length="55" mass="6273">MAKPNYSFEKRQREIAKKKKQDEKDARKREAREAAKAAKSDEPASVEPAEQPDAD</sequence>
<gene>
    <name evidence="2" type="ORF">ACFONC_06500</name>
</gene>
<feature type="region of interest" description="Disordered" evidence="1">
    <location>
        <begin position="1"/>
        <end position="55"/>
    </location>
</feature>
<name>A0ABV7XKL8_9GAMM</name>
<keyword evidence="3" id="KW-1185">Reference proteome</keyword>